<evidence type="ECO:0000313" key="1">
    <source>
        <dbReference type="EMBL" id="MBB1242501.1"/>
    </source>
</evidence>
<gene>
    <name evidence="1" type="ORF">GL263_02785</name>
</gene>
<proteinExistence type="predicted"/>
<dbReference type="RefSeq" id="WP_182853927.1">
    <property type="nucleotide sequence ID" value="NZ_WMLF01000022.1"/>
</dbReference>
<evidence type="ECO:0000313" key="2">
    <source>
        <dbReference type="Proteomes" id="UP000766698"/>
    </source>
</evidence>
<sequence length="94" mass="9937">MTTPRGATAGEGMSREEQLALPAAIDLDTANRALSIGRSTGYALAKRGQYPVKILRLGNAYRVITADLLRVLSIDTKPHPSGRTAGNSDNVLCA</sequence>
<dbReference type="EMBL" id="WMLF01000022">
    <property type="protein sequence ID" value="MBB1242501.1"/>
    <property type="molecule type" value="Genomic_DNA"/>
</dbReference>
<keyword evidence="2" id="KW-1185">Reference proteome</keyword>
<name>A0ABR6EAZ1_9ACTN</name>
<dbReference type="Proteomes" id="UP000766698">
    <property type="component" value="Unassembled WGS sequence"/>
</dbReference>
<organism evidence="1 2">
    <name type="scientific">Streptomyces durbertensis</name>
    <dbReference type="NCBI Taxonomy" id="2448886"/>
    <lineage>
        <taxon>Bacteria</taxon>
        <taxon>Bacillati</taxon>
        <taxon>Actinomycetota</taxon>
        <taxon>Actinomycetes</taxon>
        <taxon>Kitasatosporales</taxon>
        <taxon>Streptomycetaceae</taxon>
        <taxon>Streptomyces</taxon>
    </lineage>
</organism>
<accession>A0ABR6EAZ1</accession>
<reference evidence="2" key="1">
    <citation type="journal article" date="2020" name="Syst. Appl. Microbiol.">
        <title>Streptomyces alkaliterrae sp. nov., isolated from an alkaline soil, and emended descriptions of Streptomyces alkaliphilus, Streptomyces calidiresistens and Streptomyces durbertensis.</title>
        <authorList>
            <person name="Swiecimska M."/>
            <person name="Golinska P."/>
            <person name="Nouioui I."/>
            <person name="Wypij M."/>
            <person name="Rai M."/>
            <person name="Sangal V."/>
            <person name="Goodfellow M."/>
        </authorList>
    </citation>
    <scope>NUCLEOTIDE SEQUENCE [LARGE SCALE GENOMIC DNA]</scope>
    <source>
        <strain evidence="2">DSM 104538</strain>
    </source>
</reference>
<protein>
    <submittedName>
        <fullName evidence="1">Integrase</fullName>
    </submittedName>
</protein>
<comment type="caution">
    <text evidence="1">The sequence shown here is derived from an EMBL/GenBank/DDBJ whole genome shotgun (WGS) entry which is preliminary data.</text>
</comment>